<dbReference type="Proteomes" id="UP000762676">
    <property type="component" value="Unassembled WGS sequence"/>
</dbReference>
<dbReference type="Gene3D" id="3.30.420.10">
    <property type="entry name" value="Ribonuclease H-like superfamily/Ribonuclease H"/>
    <property type="match status" value="1"/>
</dbReference>
<dbReference type="InterPro" id="IPR036397">
    <property type="entry name" value="RNaseH_sf"/>
</dbReference>
<dbReference type="GO" id="GO:0003676">
    <property type="term" value="F:nucleic acid binding"/>
    <property type="evidence" value="ECO:0007669"/>
    <property type="project" value="InterPro"/>
</dbReference>
<gene>
    <name evidence="1" type="ORF">ElyMa_003470500</name>
</gene>
<name>A0AAV4EAM6_9GAST</name>
<keyword evidence="2" id="KW-1185">Reference proteome</keyword>
<sequence>MLTDHKLQRVEIPHCDTNKTMDIRMQSILVLGPGGNFRAKNTLFHNLITGDETWVPMNTPDTKPDSRTWKHPSSPVPKKFKVQRSAAKVMATVIWDAKVVILLDIATGCGNVAAILELDENLKRDFTIFEAAPQESRGIPSKKPQPDYFL</sequence>
<organism evidence="1 2">
    <name type="scientific">Elysia marginata</name>
    <dbReference type="NCBI Taxonomy" id="1093978"/>
    <lineage>
        <taxon>Eukaryota</taxon>
        <taxon>Metazoa</taxon>
        <taxon>Spiralia</taxon>
        <taxon>Lophotrochozoa</taxon>
        <taxon>Mollusca</taxon>
        <taxon>Gastropoda</taxon>
        <taxon>Heterobranchia</taxon>
        <taxon>Euthyneura</taxon>
        <taxon>Panpulmonata</taxon>
        <taxon>Sacoglossa</taxon>
        <taxon>Placobranchoidea</taxon>
        <taxon>Plakobranchidae</taxon>
        <taxon>Elysia</taxon>
    </lineage>
</organism>
<evidence type="ECO:0000313" key="2">
    <source>
        <dbReference type="Proteomes" id="UP000762676"/>
    </source>
</evidence>
<dbReference type="PANTHER" id="PTHR46060:SF1">
    <property type="entry name" value="MARINER MOS1 TRANSPOSASE-LIKE PROTEIN"/>
    <property type="match status" value="1"/>
</dbReference>
<dbReference type="EMBL" id="BMAT01007122">
    <property type="protein sequence ID" value="GFR58017.1"/>
    <property type="molecule type" value="Genomic_DNA"/>
</dbReference>
<accession>A0AAV4EAM6</accession>
<protein>
    <submittedName>
        <fullName evidence="1">Serine/threonine-protein phosphatase</fullName>
    </submittedName>
</protein>
<dbReference type="InterPro" id="IPR001888">
    <property type="entry name" value="Transposase_1"/>
</dbReference>
<evidence type="ECO:0000313" key="1">
    <source>
        <dbReference type="EMBL" id="GFR58017.1"/>
    </source>
</evidence>
<dbReference type="PANTHER" id="PTHR46060">
    <property type="entry name" value="MARINER MOS1 TRANSPOSASE-LIKE PROTEIN"/>
    <property type="match status" value="1"/>
</dbReference>
<comment type="caution">
    <text evidence="1">The sequence shown here is derived from an EMBL/GenBank/DDBJ whole genome shotgun (WGS) entry which is preliminary data.</text>
</comment>
<dbReference type="AlphaFoldDB" id="A0AAV4EAM6"/>
<dbReference type="Pfam" id="PF01359">
    <property type="entry name" value="Transposase_1"/>
    <property type="match status" value="1"/>
</dbReference>
<proteinExistence type="predicted"/>
<dbReference type="InterPro" id="IPR052709">
    <property type="entry name" value="Transposase-MT_Hybrid"/>
</dbReference>
<reference evidence="1 2" key="1">
    <citation type="journal article" date="2021" name="Elife">
        <title>Chloroplast acquisition without the gene transfer in kleptoplastic sea slugs, Plakobranchus ocellatus.</title>
        <authorList>
            <person name="Maeda T."/>
            <person name="Takahashi S."/>
            <person name="Yoshida T."/>
            <person name="Shimamura S."/>
            <person name="Takaki Y."/>
            <person name="Nagai Y."/>
            <person name="Toyoda A."/>
            <person name="Suzuki Y."/>
            <person name="Arimoto A."/>
            <person name="Ishii H."/>
            <person name="Satoh N."/>
            <person name="Nishiyama T."/>
            <person name="Hasebe M."/>
            <person name="Maruyama T."/>
            <person name="Minagawa J."/>
            <person name="Obokata J."/>
            <person name="Shigenobu S."/>
        </authorList>
    </citation>
    <scope>NUCLEOTIDE SEQUENCE [LARGE SCALE GENOMIC DNA]</scope>
</reference>